<keyword evidence="3" id="KW-1185">Reference proteome</keyword>
<organism evidence="2 3">
    <name type="scientific">Clostridium folliculivorans</name>
    <dbReference type="NCBI Taxonomy" id="2886038"/>
    <lineage>
        <taxon>Bacteria</taxon>
        <taxon>Bacillati</taxon>
        <taxon>Bacillota</taxon>
        <taxon>Clostridia</taxon>
        <taxon>Eubacteriales</taxon>
        <taxon>Clostridiaceae</taxon>
        <taxon>Clostridium</taxon>
    </lineage>
</organism>
<keyword evidence="1" id="KW-0175">Coiled coil</keyword>
<protein>
    <submittedName>
        <fullName evidence="2">Uncharacterized protein</fullName>
    </submittedName>
</protein>
<reference evidence="2" key="1">
    <citation type="journal article" date="2023" name="Int. J. Syst. Evol. Microbiol.">
        <title>&lt;i&gt;Clostridium folliculivorans&lt;/i&gt; sp. nov., isolated from soil samples of an organic paddy in Japan.</title>
        <authorList>
            <person name="Tazawa J."/>
            <person name="Kobayashi H."/>
            <person name="Tanizawa Y."/>
            <person name="Uchino A."/>
            <person name="Tanaka F."/>
            <person name="Urashima Y."/>
            <person name="Miura S."/>
            <person name="Sakamoto M."/>
            <person name="Ohkuma M."/>
            <person name="Tohno M."/>
        </authorList>
    </citation>
    <scope>NUCLEOTIDE SEQUENCE</scope>
    <source>
        <strain evidence="2">D1-1</strain>
    </source>
</reference>
<dbReference type="Proteomes" id="UP001057868">
    <property type="component" value="Unassembled WGS sequence"/>
</dbReference>
<sequence length="426" mass="49228">MEINNVAVNNFIFNNYDVNKKNNNELSVMPIDEKKDSIDFSIDYSNDQVKNILENVQQSFGILPNGINDDYLNGVNDISTPIFNMDLINKQKDYSIKDYSEQYGSILKNITNSSLDDYTKDRLTNILNKSYDNFTENKGIEYGKKLDAFFNMSSSAKEFYYKQKTDMGIIADKLIDKDRTISNIKNIISSAKIFYANNLDSSNEEFEAFINSKFATTDRVDEMSYNDFNAVNKAIDYIYANGGVKDTEAVKKSVDILQVEGASAKIMDLYKTAIKQDLELTNRVDAYKNIKFGYEDNIKKLKEQSNADEKRLNSLEKLRHELVKEYNKQMQKLKYESYKLKLMELNAGQVVEYNEELEDLTKYHNLRLKGLDEQRSEIEKSIAERKKVINETTKHYTEFIKSPASAIDDYLKSESNKKSGDADLRK</sequence>
<feature type="coiled-coil region" evidence="1">
    <location>
        <begin position="284"/>
        <end position="332"/>
    </location>
</feature>
<evidence type="ECO:0000313" key="3">
    <source>
        <dbReference type="Proteomes" id="UP001057868"/>
    </source>
</evidence>
<dbReference type="EMBL" id="BQXY01000002">
    <property type="protein sequence ID" value="GKU24648.1"/>
    <property type="molecule type" value="Genomic_DNA"/>
</dbReference>
<dbReference type="AlphaFoldDB" id="A0A9W6DAG2"/>
<dbReference type="RefSeq" id="WP_261851662.1">
    <property type="nucleotide sequence ID" value="NZ_BQXY01000002.1"/>
</dbReference>
<accession>A0A9W6DAG2</accession>
<evidence type="ECO:0000313" key="2">
    <source>
        <dbReference type="EMBL" id="GKU24648.1"/>
    </source>
</evidence>
<name>A0A9W6DAG2_9CLOT</name>
<proteinExistence type="predicted"/>
<gene>
    <name evidence="2" type="ORF">CFOLD11_14740</name>
</gene>
<comment type="caution">
    <text evidence="2">The sequence shown here is derived from an EMBL/GenBank/DDBJ whole genome shotgun (WGS) entry which is preliminary data.</text>
</comment>
<evidence type="ECO:0000256" key="1">
    <source>
        <dbReference type="SAM" id="Coils"/>
    </source>
</evidence>